<protein>
    <submittedName>
        <fullName evidence="1">1613_t:CDS:1</fullName>
    </submittedName>
</protein>
<keyword evidence="2" id="KW-1185">Reference proteome</keyword>
<evidence type="ECO:0000313" key="1">
    <source>
        <dbReference type="EMBL" id="CAG8615644.1"/>
    </source>
</evidence>
<accession>A0A9N9CTL3</accession>
<gene>
    <name evidence="1" type="ORF">FMOSSE_LOCUS9703</name>
</gene>
<dbReference type="Proteomes" id="UP000789375">
    <property type="component" value="Unassembled WGS sequence"/>
</dbReference>
<evidence type="ECO:0000313" key="2">
    <source>
        <dbReference type="Proteomes" id="UP000789375"/>
    </source>
</evidence>
<name>A0A9N9CTL3_FUNMO</name>
<organism evidence="1 2">
    <name type="scientific">Funneliformis mosseae</name>
    <name type="common">Endomycorrhizal fungus</name>
    <name type="synonym">Glomus mosseae</name>
    <dbReference type="NCBI Taxonomy" id="27381"/>
    <lineage>
        <taxon>Eukaryota</taxon>
        <taxon>Fungi</taxon>
        <taxon>Fungi incertae sedis</taxon>
        <taxon>Mucoromycota</taxon>
        <taxon>Glomeromycotina</taxon>
        <taxon>Glomeromycetes</taxon>
        <taxon>Glomerales</taxon>
        <taxon>Glomeraceae</taxon>
        <taxon>Funneliformis</taxon>
    </lineage>
</organism>
<proteinExistence type="predicted"/>
<dbReference type="AlphaFoldDB" id="A0A9N9CTL3"/>
<reference evidence="1" key="1">
    <citation type="submission" date="2021-06" db="EMBL/GenBank/DDBJ databases">
        <authorList>
            <person name="Kallberg Y."/>
            <person name="Tangrot J."/>
            <person name="Rosling A."/>
        </authorList>
    </citation>
    <scope>NUCLEOTIDE SEQUENCE</scope>
    <source>
        <strain evidence="1">87-6 pot B 2015</strain>
    </source>
</reference>
<comment type="caution">
    <text evidence="1">The sequence shown here is derived from an EMBL/GenBank/DDBJ whole genome shotgun (WGS) entry which is preliminary data.</text>
</comment>
<dbReference type="EMBL" id="CAJVPP010002928">
    <property type="protein sequence ID" value="CAG8615644.1"/>
    <property type="molecule type" value="Genomic_DNA"/>
</dbReference>
<sequence length="91" mass="10624">MCQSVYYRVHQVQFFEISVSNDSSFEPFFDKVEDSAESPIKADEDWKLDLKSLISINTYALVLYLSLMHWYKDEYINSSDTYSSETIISNG</sequence>